<dbReference type="InterPro" id="IPR015422">
    <property type="entry name" value="PyrdxlP-dep_Trfase_small"/>
</dbReference>
<evidence type="ECO:0000256" key="1">
    <source>
        <dbReference type="ARBA" id="ARBA00001933"/>
    </source>
</evidence>
<dbReference type="EMBL" id="BMHP01000009">
    <property type="protein sequence ID" value="GGD97068.1"/>
    <property type="molecule type" value="Genomic_DNA"/>
</dbReference>
<keyword evidence="2 7" id="KW-0663">Pyridoxal phosphate</keyword>
<reference evidence="9" key="1">
    <citation type="journal article" date="2014" name="Int. J. Syst. Evol. Microbiol.">
        <title>Complete genome sequence of Corynebacterium casei LMG S-19264T (=DSM 44701T), isolated from a smear-ripened cheese.</title>
        <authorList>
            <consortium name="US DOE Joint Genome Institute (JGI-PGF)"/>
            <person name="Walter F."/>
            <person name="Albersmeier A."/>
            <person name="Kalinowski J."/>
            <person name="Ruckert C."/>
        </authorList>
    </citation>
    <scope>NUCLEOTIDE SEQUENCE</scope>
    <source>
        <strain evidence="9">CGMCC 1.15178</strain>
    </source>
</reference>
<proteinExistence type="inferred from homology"/>
<dbReference type="InterPro" id="IPR015424">
    <property type="entry name" value="PyrdxlP-dep_Trfase"/>
</dbReference>
<comment type="catalytic activity">
    <reaction evidence="6">
        <text>L-methionine + H2O = methanethiol + 2-oxobutanoate + NH4(+)</text>
        <dbReference type="Rhea" id="RHEA:23800"/>
        <dbReference type="ChEBI" id="CHEBI:15377"/>
        <dbReference type="ChEBI" id="CHEBI:16007"/>
        <dbReference type="ChEBI" id="CHEBI:16763"/>
        <dbReference type="ChEBI" id="CHEBI:28938"/>
        <dbReference type="ChEBI" id="CHEBI:57844"/>
        <dbReference type="EC" id="4.4.1.11"/>
    </reaction>
    <physiologicalReaction direction="left-to-right" evidence="6">
        <dbReference type="Rhea" id="RHEA:23801"/>
    </physiologicalReaction>
</comment>
<evidence type="ECO:0000256" key="2">
    <source>
        <dbReference type="ARBA" id="ARBA00022898"/>
    </source>
</evidence>
<evidence type="ECO:0000313" key="10">
    <source>
        <dbReference type="Proteomes" id="UP000612456"/>
    </source>
</evidence>
<reference evidence="9" key="2">
    <citation type="submission" date="2020-09" db="EMBL/GenBank/DDBJ databases">
        <authorList>
            <person name="Sun Q."/>
            <person name="Zhou Y."/>
        </authorList>
    </citation>
    <scope>NUCLEOTIDE SEQUENCE</scope>
    <source>
        <strain evidence="9">CGMCC 1.15178</strain>
    </source>
</reference>
<gene>
    <name evidence="9" type="ORF">GCM10010911_64760</name>
</gene>
<dbReference type="CDD" id="cd00614">
    <property type="entry name" value="CGS_like"/>
    <property type="match status" value="1"/>
</dbReference>
<dbReference type="Gene3D" id="3.90.1150.10">
    <property type="entry name" value="Aspartate Aminotransferase, domain 1"/>
    <property type="match status" value="1"/>
</dbReference>
<dbReference type="GO" id="GO:0005737">
    <property type="term" value="C:cytoplasm"/>
    <property type="evidence" value="ECO:0007669"/>
    <property type="project" value="TreeGrafter"/>
</dbReference>
<dbReference type="GO" id="GO:0030170">
    <property type="term" value="F:pyridoxal phosphate binding"/>
    <property type="evidence" value="ECO:0007669"/>
    <property type="project" value="InterPro"/>
</dbReference>
<feature type="modified residue" description="N6-(pyridoxal phosphate)lysine" evidence="7">
    <location>
        <position position="210"/>
    </location>
</feature>
<dbReference type="EC" id="4.4.1.2" evidence="3"/>
<name>A0A916ZH27_9BACL</name>
<dbReference type="InterPro" id="IPR015421">
    <property type="entry name" value="PyrdxlP-dep_Trfase_major"/>
</dbReference>
<dbReference type="InterPro" id="IPR000277">
    <property type="entry name" value="Cys/Met-Metab_PyrdxlP-dep_enz"/>
</dbReference>
<sequence>MTKQNDREWQYTSAAHDAVDERHHGSINIPIYQTSLFAFETYDKFQQATQSSQSHHVYSRGNNPTVRYLEDKLAELEHAEMAKCFASGMAAISAAIFSVVRTGDHIVCVDQAYGPTREFVHRYLKRFGVKSTMVDGRSVDNIREALLPETKLIYLESPTSMMFQLQDLAACAQLARSRGIVTIVDNSWATPIFQRPLELGIDLVVHSVTKYISGQSDSVAGVVLGSGQLVSRIAEDEYMLIGGIMTANTAAQLTRCLRTLPLRMERHERSALAVANHMAGQPYVLQVNHPALASHPQHELGLIQMNGSSGLFSFESAEPPEQMRQWANRLRLFKIGVSWGGFESLVTVNPANDACTSEARSLIRLHIGLESVSDLILDLDQAWAAVSAADSNIASAAD</sequence>
<dbReference type="RefSeq" id="WP_188999190.1">
    <property type="nucleotide sequence ID" value="NZ_BMHP01000009.1"/>
</dbReference>
<dbReference type="Pfam" id="PF01053">
    <property type="entry name" value="Cys_Met_Meta_PP"/>
    <property type="match status" value="1"/>
</dbReference>
<dbReference type="SUPFAM" id="SSF53383">
    <property type="entry name" value="PLP-dependent transferases"/>
    <property type="match status" value="1"/>
</dbReference>
<dbReference type="GO" id="GO:0047982">
    <property type="term" value="F:homocysteine desulfhydrase activity"/>
    <property type="evidence" value="ECO:0007669"/>
    <property type="project" value="UniProtKB-EC"/>
</dbReference>
<comment type="caution">
    <text evidence="9">The sequence shown here is derived from an EMBL/GenBank/DDBJ whole genome shotgun (WGS) entry which is preliminary data.</text>
</comment>
<comment type="cofactor">
    <cofactor evidence="1 8">
        <name>pyridoxal 5'-phosphate</name>
        <dbReference type="ChEBI" id="CHEBI:597326"/>
    </cofactor>
</comment>
<evidence type="ECO:0000256" key="7">
    <source>
        <dbReference type="PIRSR" id="PIRSR001434-2"/>
    </source>
</evidence>
<evidence type="ECO:0000256" key="3">
    <source>
        <dbReference type="ARBA" id="ARBA00047175"/>
    </source>
</evidence>
<evidence type="ECO:0000256" key="6">
    <source>
        <dbReference type="ARBA" id="ARBA00052699"/>
    </source>
</evidence>
<protein>
    <recommendedName>
        <fullName evidence="3">homocysteine desulfhydrase</fullName>
        <ecNumber evidence="3">4.4.1.2</ecNumber>
    </recommendedName>
    <alternativeName>
        <fullName evidence="4">Homocysteine desulfhydrase</fullName>
    </alternativeName>
</protein>
<comment type="similarity">
    <text evidence="8">Belongs to the trans-sulfuration enzymes family.</text>
</comment>
<dbReference type="FunFam" id="3.40.640.10:FF:000046">
    <property type="entry name" value="Cystathionine gamma-lyase"/>
    <property type="match status" value="1"/>
</dbReference>
<evidence type="ECO:0000256" key="4">
    <source>
        <dbReference type="ARBA" id="ARBA00047199"/>
    </source>
</evidence>
<evidence type="ECO:0000256" key="8">
    <source>
        <dbReference type="RuleBase" id="RU362118"/>
    </source>
</evidence>
<dbReference type="Gene3D" id="3.40.640.10">
    <property type="entry name" value="Type I PLP-dependent aspartate aminotransferase-like (Major domain)"/>
    <property type="match status" value="1"/>
</dbReference>
<dbReference type="PIRSF" id="PIRSF001434">
    <property type="entry name" value="CGS"/>
    <property type="match status" value="1"/>
</dbReference>
<organism evidence="9 10">
    <name type="scientific">Paenibacillus nasutitermitis</name>
    <dbReference type="NCBI Taxonomy" id="1652958"/>
    <lineage>
        <taxon>Bacteria</taxon>
        <taxon>Bacillati</taxon>
        <taxon>Bacillota</taxon>
        <taxon>Bacilli</taxon>
        <taxon>Bacillales</taxon>
        <taxon>Paenibacillaceae</taxon>
        <taxon>Paenibacillus</taxon>
    </lineage>
</organism>
<evidence type="ECO:0000313" key="9">
    <source>
        <dbReference type="EMBL" id="GGD97068.1"/>
    </source>
</evidence>
<dbReference type="AlphaFoldDB" id="A0A916ZH27"/>
<dbReference type="Proteomes" id="UP000612456">
    <property type="component" value="Unassembled WGS sequence"/>
</dbReference>
<keyword evidence="10" id="KW-1185">Reference proteome</keyword>
<comment type="catalytic activity">
    <reaction evidence="5">
        <text>L-homocysteine + H2O = 2-oxobutanoate + hydrogen sulfide + NH4(+) + H(+)</text>
        <dbReference type="Rhea" id="RHEA:14501"/>
        <dbReference type="ChEBI" id="CHEBI:15377"/>
        <dbReference type="ChEBI" id="CHEBI:15378"/>
        <dbReference type="ChEBI" id="CHEBI:16763"/>
        <dbReference type="ChEBI" id="CHEBI:28938"/>
        <dbReference type="ChEBI" id="CHEBI:29919"/>
        <dbReference type="ChEBI" id="CHEBI:58199"/>
        <dbReference type="EC" id="4.4.1.2"/>
    </reaction>
    <physiologicalReaction direction="left-to-right" evidence="5">
        <dbReference type="Rhea" id="RHEA:14502"/>
    </physiologicalReaction>
</comment>
<evidence type="ECO:0000256" key="5">
    <source>
        <dbReference type="ARBA" id="ARBA00048780"/>
    </source>
</evidence>
<accession>A0A916ZH27</accession>
<dbReference type="GO" id="GO:0018826">
    <property type="term" value="F:methionine gamma-lyase activity"/>
    <property type="evidence" value="ECO:0007669"/>
    <property type="project" value="UniProtKB-EC"/>
</dbReference>
<dbReference type="GO" id="GO:0019346">
    <property type="term" value="P:transsulfuration"/>
    <property type="evidence" value="ECO:0007669"/>
    <property type="project" value="InterPro"/>
</dbReference>
<dbReference type="PANTHER" id="PTHR11808:SF80">
    <property type="entry name" value="CYSTATHIONINE GAMMA-LYASE"/>
    <property type="match status" value="1"/>
</dbReference>
<dbReference type="PANTHER" id="PTHR11808">
    <property type="entry name" value="TRANS-SULFURATION ENZYME FAMILY MEMBER"/>
    <property type="match status" value="1"/>
</dbReference>